<keyword evidence="7" id="KW-1185">Reference proteome</keyword>
<dbReference type="InterPro" id="IPR052032">
    <property type="entry name" value="ATP-dep_AA_Ligase"/>
</dbReference>
<dbReference type="Pfam" id="PF13535">
    <property type="entry name" value="ATP-grasp_4"/>
    <property type="match status" value="1"/>
</dbReference>
<dbReference type="RefSeq" id="WP_142606123.1">
    <property type="nucleotide sequence ID" value="NZ_VDGG01000010.1"/>
</dbReference>
<dbReference type="Proteomes" id="UP000318937">
    <property type="component" value="Unassembled WGS sequence"/>
</dbReference>
<evidence type="ECO:0000256" key="4">
    <source>
        <dbReference type="PROSITE-ProRule" id="PRU00409"/>
    </source>
</evidence>
<accession>A0A544TGG2</accession>
<protein>
    <submittedName>
        <fullName evidence="6">ATP-grasp domain-containing protein</fullName>
    </submittedName>
</protein>
<dbReference type="InterPro" id="IPR011761">
    <property type="entry name" value="ATP-grasp"/>
</dbReference>
<dbReference type="GO" id="GO:0016874">
    <property type="term" value="F:ligase activity"/>
    <property type="evidence" value="ECO:0007669"/>
    <property type="project" value="UniProtKB-KW"/>
</dbReference>
<dbReference type="AlphaFoldDB" id="A0A544TGG2"/>
<dbReference type="PROSITE" id="PS50975">
    <property type="entry name" value="ATP_GRASP"/>
    <property type="match status" value="1"/>
</dbReference>
<reference evidence="6 7" key="1">
    <citation type="submission" date="2019-05" db="EMBL/GenBank/DDBJ databases">
        <title>Psychrobacillus vulpis sp. nov., a new species isolated from feces of a red fox that inhabits in The Tablas de Daimiel Natural Park, Albacete, Spain.</title>
        <authorList>
            <person name="Rodriguez M."/>
            <person name="Reina J.C."/>
            <person name="Bejar V."/>
            <person name="Llamas I."/>
        </authorList>
    </citation>
    <scope>NUCLEOTIDE SEQUENCE [LARGE SCALE GENOMIC DNA]</scope>
    <source>
        <strain evidence="6 7">NHI-2</strain>
    </source>
</reference>
<dbReference type="PANTHER" id="PTHR43585">
    <property type="entry name" value="FUMIPYRROLE BIOSYNTHESIS PROTEIN C"/>
    <property type="match status" value="1"/>
</dbReference>
<dbReference type="InterPro" id="IPR040570">
    <property type="entry name" value="LAL_C2"/>
</dbReference>
<dbReference type="Gene3D" id="3.40.50.20">
    <property type="match status" value="1"/>
</dbReference>
<evidence type="ECO:0000256" key="1">
    <source>
        <dbReference type="ARBA" id="ARBA00022598"/>
    </source>
</evidence>
<dbReference type="EMBL" id="VDGG01000010">
    <property type="protein sequence ID" value="TQR16563.1"/>
    <property type="molecule type" value="Genomic_DNA"/>
</dbReference>
<comment type="caution">
    <text evidence="6">The sequence shown here is derived from an EMBL/GenBank/DDBJ whole genome shotgun (WGS) entry which is preliminary data.</text>
</comment>
<name>A0A544TGG2_9BACI</name>
<keyword evidence="2 4" id="KW-0547">Nucleotide-binding</keyword>
<dbReference type="InterPro" id="IPR041472">
    <property type="entry name" value="BL00235/CARNS1_N"/>
</dbReference>
<proteinExistence type="predicted"/>
<dbReference type="GO" id="GO:0046872">
    <property type="term" value="F:metal ion binding"/>
    <property type="evidence" value="ECO:0007669"/>
    <property type="project" value="InterPro"/>
</dbReference>
<dbReference type="Pfam" id="PF18603">
    <property type="entry name" value="LAL_C2"/>
    <property type="match status" value="1"/>
</dbReference>
<keyword evidence="1" id="KW-0436">Ligase</keyword>
<dbReference type="GO" id="GO:0005524">
    <property type="term" value="F:ATP binding"/>
    <property type="evidence" value="ECO:0007669"/>
    <property type="project" value="UniProtKB-UniRule"/>
</dbReference>
<dbReference type="PANTHER" id="PTHR43585:SF2">
    <property type="entry name" value="ATP-GRASP ENZYME FSQD"/>
    <property type="match status" value="1"/>
</dbReference>
<evidence type="ECO:0000256" key="2">
    <source>
        <dbReference type="ARBA" id="ARBA00022741"/>
    </source>
</evidence>
<evidence type="ECO:0000259" key="5">
    <source>
        <dbReference type="PROSITE" id="PS50975"/>
    </source>
</evidence>
<dbReference type="Gene3D" id="3.30.470.20">
    <property type="entry name" value="ATP-grasp fold, B domain"/>
    <property type="match status" value="1"/>
</dbReference>
<organism evidence="6 7">
    <name type="scientific">Psychrobacillus soli</name>
    <dbReference type="NCBI Taxonomy" id="1543965"/>
    <lineage>
        <taxon>Bacteria</taxon>
        <taxon>Bacillati</taxon>
        <taxon>Bacillota</taxon>
        <taxon>Bacilli</taxon>
        <taxon>Bacillales</taxon>
        <taxon>Bacillaceae</taxon>
        <taxon>Psychrobacillus</taxon>
    </lineage>
</organism>
<evidence type="ECO:0000313" key="7">
    <source>
        <dbReference type="Proteomes" id="UP000318937"/>
    </source>
</evidence>
<keyword evidence="3 4" id="KW-0067">ATP-binding</keyword>
<dbReference type="SUPFAM" id="SSF56059">
    <property type="entry name" value="Glutathione synthetase ATP-binding domain-like"/>
    <property type="match status" value="1"/>
</dbReference>
<evidence type="ECO:0000313" key="6">
    <source>
        <dbReference type="EMBL" id="TQR16563.1"/>
    </source>
</evidence>
<gene>
    <name evidence="6" type="ORF">FG383_06440</name>
</gene>
<evidence type="ECO:0000256" key="3">
    <source>
        <dbReference type="ARBA" id="ARBA00022840"/>
    </source>
</evidence>
<feature type="domain" description="ATP-grasp" evidence="5">
    <location>
        <begin position="142"/>
        <end position="337"/>
    </location>
</feature>
<dbReference type="OrthoDB" id="9803907at2"/>
<dbReference type="Pfam" id="PF18130">
    <property type="entry name" value="ATPgrasp_N"/>
    <property type="match status" value="1"/>
</dbReference>
<sequence length="433" mass="49011">MSIWWAEVVAKTLFYTYFIDASVPMNGGAHIKTIVFIGSYKFGTSKEALMSAKEMGYYVVLFTDKTSNLNFLEVDQFVIMEHLLDEQLVMEEITKLKERGKQVCACISFIDPYVSYAAKLSNHLGLSQVSVESLGLMENKIAIREKLENLSITPFFTIFHPNDSPKEFKEKHKFSFPFILKPPISNGSKDVLLVETTEKFVNALKLVQKKHPNSPLLIEEFIQGTQYLVEVLVYKSVIKFVGLVEQEVKYNGRFIVTGYKYPGLVDADEYSRLYACILSIIEQTGLSNGSCHIEMKLAQGHWKLIEINPRMSGGAMNRIIEEGTGINLVKEILKVYLGEEPILIEQRKKHVYARYLTIGSRGKLLRVTGKELALMHDGVKYVHIKPLEGRILTTPYSMGNRYACIIAVSDTAEQAEASAIVAAKEIKFYLEPF</sequence>